<dbReference type="GO" id="GO:0050126">
    <property type="term" value="F:N-carbamoylputrescine amidase activity"/>
    <property type="evidence" value="ECO:0007669"/>
    <property type="project" value="TreeGrafter"/>
</dbReference>
<dbReference type="CDD" id="cd07197">
    <property type="entry name" value="nitrilase"/>
    <property type="match status" value="1"/>
</dbReference>
<reference evidence="4" key="1">
    <citation type="submission" date="2016-09" db="EMBL/GenBank/DDBJ databases">
        <authorList>
            <person name="Varghese N."/>
            <person name="Submissions S."/>
        </authorList>
    </citation>
    <scope>NUCLEOTIDE SEQUENCE [LARGE SCALE GENOMIC DNA]</scope>
    <source>
        <strain evidence="4">TNe-862</strain>
    </source>
</reference>
<evidence type="ECO:0000313" key="3">
    <source>
        <dbReference type="EMBL" id="SDE46395.1"/>
    </source>
</evidence>
<organism evidence="3 4">
    <name type="scientific">Paraburkholderia lycopersici</name>
    <dbReference type="NCBI Taxonomy" id="416944"/>
    <lineage>
        <taxon>Bacteria</taxon>
        <taxon>Pseudomonadati</taxon>
        <taxon>Pseudomonadota</taxon>
        <taxon>Betaproteobacteria</taxon>
        <taxon>Burkholderiales</taxon>
        <taxon>Burkholderiaceae</taxon>
        <taxon>Paraburkholderia</taxon>
    </lineage>
</organism>
<dbReference type="Pfam" id="PF00795">
    <property type="entry name" value="CN_hydrolase"/>
    <property type="match status" value="1"/>
</dbReference>
<evidence type="ECO:0000259" key="2">
    <source>
        <dbReference type="PROSITE" id="PS50263"/>
    </source>
</evidence>
<dbReference type="InterPro" id="IPR003010">
    <property type="entry name" value="C-N_Hydrolase"/>
</dbReference>
<dbReference type="EMBL" id="FMYQ01000052">
    <property type="protein sequence ID" value="SDE46395.1"/>
    <property type="molecule type" value="Genomic_DNA"/>
</dbReference>
<name>A0A1G7D6L0_9BURK</name>
<accession>A0A1G7D6L0</accession>
<dbReference type="Proteomes" id="UP000198908">
    <property type="component" value="Unassembled WGS sequence"/>
</dbReference>
<evidence type="ECO:0000313" key="4">
    <source>
        <dbReference type="Proteomes" id="UP000198908"/>
    </source>
</evidence>
<dbReference type="RefSeq" id="WP_092006453.1">
    <property type="nucleotide sequence ID" value="NZ_FMYQ01000052.1"/>
</dbReference>
<dbReference type="InterPro" id="IPR036526">
    <property type="entry name" value="C-N_Hydrolase_sf"/>
</dbReference>
<evidence type="ECO:0000256" key="1">
    <source>
        <dbReference type="ARBA" id="ARBA00022801"/>
    </source>
</evidence>
<dbReference type="PANTHER" id="PTHR43674">
    <property type="entry name" value="NITRILASE C965.09-RELATED"/>
    <property type="match status" value="1"/>
</dbReference>
<dbReference type="STRING" id="416944.SAMN05421548_15214"/>
<dbReference type="AlphaFoldDB" id="A0A1G7D6L0"/>
<dbReference type="SUPFAM" id="SSF56317">
    <property type="entry name" value="Carbon-nitrogen hydrolase"/>
    <property type="match status" value="1"/>
</dbReference>
<gene>
    <name evidence="3" type="ORF">SAMN05421548_15214</name>
</gene>
<dbReference type="Gene3D" id="3.60.110.10">
    <property type="entry name" value="Carbon-nitrogen hydrolase"/>
    <property type="match status" value="1"/>
</dbReference>
<keyword evidence="4" id="KW-1185">Reference proteome</keyword>
<protein>
    <submittedName>
        <fullName evidence="3">Predicted amidohydrolase</fullName>
    </submittedName>
</protein>
<dbReference type="PANTHER" id="PTHR43674:SF2">
    <property type="entry name" value="BETA-UREIDOPROPIONASE"/>
    <property type="match status" value="1"/>
</dbReference>
<sequence>MDTFTIAAAQSTSKAGDIETNVARHLAFLHTAAEHGVKYLVFPELSLTGYERQLGRQLAMGRQDQRLHRLLAEAQRLGITVVVGAPLRHEDQSDVFIGAFTLGVHGIQAHTKQHLHPGEDLVFAAGNGGPEVIIDGNSIALAICADFSHSSHAASAADSGARVYAASALITDNGYQNDTGLLAGYATKHNMAVLMANHGGITGGWEPAGRSAIWAEGGELVVAAPGPGDMLVTATKGANGWTGTVVAIRAE</sequence>
<keyword evidence="1 3" id="KW-0378">Hydrolase</keyword>
<dbReference type="GO" id="GO:0033388">
    <property type="term" value="P:putrescine biosynthetic process from arginine"/>
    <property type="evidence" value="ECO:0007669"/>
    <property type="project" value="TreeGrafter"/>
</dbReference>
<proteinExistence type="predicted"/>
<dbReference type="OrthoDB" id="9803803at2"/>
<dbReference type="InterPro" id="IPR050345">
    <property type="entry name" value="Aliph_Amidase/BUP"/>
</dbReference>
<dbReference type="PROSITE" id="PS50263">
    <property type="entry name" value="CN_HYDROLASE"/>
    <property type="match status" value="1"/>
</dbReference>
<feature type="domain" description="CN hydrolase" evidence="2">
    <location>
        <begin position="4"/>
        <end position="238"/>
    </location>
</feature>